<dbReference type="InterPro" id="IPR047007">
    <property type="entry name" value="XRN1_D1_sf"/>
</dbReference>
<sequence>MGVPKFYRWLSERYPKINQIISDTTLLPPIDHLYLDMNGIIHGASHPPSVDLLSGGGLSDKDMFLGIMHYLNRIVDIVKPQQTIYMAIDGVAPRAKMNQQRSRRFRSAKDMEDEKQQRLEKGEVLQEREGGGGVFDSNCITPGTQFMRKVSDCIKYFIRKKIKEDPLWQNLQIYFSGHEVPGEGEHKIMQHIRDQKAKPNYLPNQRHCMYGQDADLIMLGLVSHEPHFTILREVVNFGGGFNKNKNASKTVIKYTHEGAFQLLHLSVLREYLDIEFGGQKGTETSLPYNLEAVIDDFVFMTFLVGNDFLPHMPSLDISDGAFDLLFETYKKQRQGWNGGYLTSSGNVVDASRLEAFLVVIGAAENEIFENREVNEAAFLKKKRKWDKRDGKKEGPSDDELREIESEKNKQFNDMLQTKGITGGSSVPDGSLEPTKDFKGRYYFEKLDMTPACTSKHQHLRQVYMEGLVWCLAYYYRGCISWSWFYPYHYGPMISDLVELDEVFKGMKFDPGAPFLPFQQLMGCLPPLSSELVPRPYQKLMQSTGSPIHDFYPVDFQVDMNGKRNPWEGVNLLPFINAERLKAAIKEFCPDKALTTDERNRNSFGNVLLFSWDPSNLDDVPSCNREIGLKDINQCQSRMAIYKEPDRTGVTFKPEIIPGTKIPHPGFPSMNVLPIQATVLDKIGLNCFGTESKYASTILTLARLPAQLPPVEDLAKTLVGKSVFCNWPMMHEAKVVAMSNENCEVREGGKVKKWAPDKRSRWIEESNAIIETYKSGDGTPGSGGVDVGDVTLRLKVVALQGMKRNLDGSTTKVFGTEEADVPLQMALFASPAPDPRFQEAPPQSLENRFPVGKDVVLLAGKYKGCRGVVGGTNSVGEGDEKKESVNVKVEVVPPEPPFGLAIVRSVSEQFMSIVDAAHILKLPCSVLHKITGSFSVDPGRYDMGLNLKHKGEYCVLGYSRIRAEEGQRRADGGMAWTVGDSLKVVGSGEADESKDQNGQRVRRDWEFSPKAVKLIASYKARFPSLVAGLCKDPQARFYDVSQLFGANHKGEETLKIVKEWVDTCETSKMPRVISTTSALGRDAVLAIERASEVRSAAVKEMEPKKVGVKVPVSALYALGQVKSNHVSVAVSTAPELGDRIVNLSARGATFGARGTVIGMHNTKGCVDIVMDDEFLAGTTLQGNCSNFRGKLCLWDQVLKTSAKSDEKTVQSMVGSGNKEMVKKMVAKAKAEVQKEVWDKTPEPVRSASNPRSTSNGRSASAGKGASKLVHSSVAQAPPNGTAVGFQWAKKGRGAGRGKISGIAASGLLKKGGPKKKQQQSKEAAAAGLKAMLGVGAGQLEDAPTPAPPKPDTSGQSMADKLKSMLKVEDTPAPAPAPVQNGTAALKGMLGIGGGFSVDDEMPDLEDDDEEVEVEPEVVVAAPAPAPAPAPKTPVPAATKGADALLDLLGGDDSEEEESAAVGGFNFSYVKEGEAAPPPIPIPNQQPPTADMNALAMQQVMMMQQYQMQQQQMMMGMGGRGMGPMGGRGGGGRGGGGGPAWGGAGMQQGGRGGGGGTQKQ</sequence>
<keyword evidence="2 5" id="KW-0378">Hydrolase</keyword>
<dbReference type="PANTHER" id="PTHR12341">
    <property type="entry name" value="5'-&gt;3' EXORIBONUCLEASE"/>
    <property type="match status" value="1"/>
</dbReference>
<feature type="compositionally biased region" description="Basic and acidic residues" evidence="6">
    <location>
        <begin position="107"/>
        <end position="129"/>
    </location>
</feature>
<dbReference type="GO" id="GO:0000956">
    <property type="term" value="P:nuclear-transcribed mRNA catabolic process"/>
    <property type="evidence" value="ECO:0007669"/>
    <property type="project" value="InterPro"/>
</dbReference>
<dbReference type="Pfam" id="PF18332">
    <property type="entry name" value="XRN1_D1"/>
    <property type="match status" value="1"/>
</dbReference>
<dbReference type="Gene3D" id="2.170.260.40">
    <property type="match status" value="1"/>
</dbReference>
<evidence type="ECO:0000259" key="8">
    <source>
        <dbReference type="Pfam" id="PF17846"/>
    </source>
</evidence>
<dbReference type="PANTHER" id="PTHR12341:SF7">
    <property type="entry name" value="5'-3' EXORIBONUCLEASE 1"/>
    <property type="match status" value="1"/>
</dbReference>
<dbReference type="PIRSF" id="PIRSF006743">
    <property type="entry name" value="Exonuclease_Xnr1"/>
    <property type="match status" value="1"/>
</dbReference>
<dbReference type="Gene3D" id="1.25.40.1050">
    <property type="match status" value="1"/>
</dbReference>
<dbReference type="InterPro" id="IPR004859">
    <property type="entry name" value="Xrn1_N"/>
</dbReference>
<name>A0A9W7CCP9_9STRA</name>
<keyword evidence="3 5" id="KW-0269">Exonuclease</keyword>
<feature type="compositionally biased region" description="Basic and acidic residues" evidence="6">
    <location>
        <begin position="1231"/>
        <end position="1241"/>
    </location>
</feature>
<feature type="domain" description="Xrn1 helical" evidence="8">
    <location>
        <begin position="288"/>
        <end position="407"/>
    </location>
</feature>
<dbReference type="InterPro" id="IPR047008">
    <property type="entry name" value="XRN1_SH3_sf"/>
</dbReference>
<dbReference type="InterPro" id="IPR041412">
    <property type="entry name" value="Xrn1_helical"/>
</dbReference>
<feature type="domain" description="Exoribonuclease Xrn1 D2/D3" evidence="11">
    <location>
        <begin position="999"/>
        <end position="1105"/>
    </location>
</feature>
<proteinExistence type="inferred from homology"/>
<dbReference type="Gene3D" id="3.40.50.12390">
    <property type="match status" value="2"/>
</dbReference>
<dbReference type="GO" id="GO:0004534">
    <property type="term" value="F:5'-3' RNA exonuclease activity"/>
    <property type="evidence" value="ECO:0007669"/>
    <property type="project" value="TreeGrafter"/>
</dbReference>
<keyword evidence="13" id="KW-1185">Reference proteome</keyword>
<dbReference type="EMBL" id="BRXW01000041">
    <property type="protein sequence ID" value="GMI02206.1"/>
    <property type="molecule type" value="Genomic_DNA"/>
</dbReference>
<evidence type="ECO:0000259" key="9">
    <source>
        <dbReference type="Pfam" id="PF18129"/>
    </source>
</evidence>
<dbReference type="EC" id="3.1.13.-" evidence="5"/>
<keyword evidence="5" id="KW-0963">Cytoplasm</keyword>
<dbReference type="GO" id="GO:0005737">
    <property type="term" value="C:cytoplasm"/>
    <property type="evidence" value="ECO:0007669"/>
    <property type="project" value="UniProtKB-SubCell"/>
</dbReference>
<feature type="region of interest" description="Disordered" evidence="6">
    <location>
        <begin position="1304"/>
        <end position="1324"/>
    </location>
</feature>
<accession>A0A9W7CCP9</accession>
<feature type="region of interest" description="Disordered" evidence="6">
    <location>
        <begin position="1231"/>
        <end position="1268"/>
    </location>
</feature>
<protein>
    <recommendedName>
        <fullName evidence="5">5'-3' exoribonuclease 1</fullName>
        <ecNumber evidence="5">3.1.13.-</ecNumber>
    </recommendedName>
</protein>
<dbReference type="GO" id="GO:0003723">
    <property type="term" value="F:RNA binding"/>
    <property type="evidence" value="ECO:0007669"/>
    <property type="project" value="UniProtKB-KW"/>
</dbReference>
<feature type="domain" description="Exoribonuclease Xrn1 D2/D3" evidence="11">
    <location>
        <begin position="844"/>
        <end position="960"/>
    </location>
</feature>
<dbReference type="InterPro" id="IPR041385">
    <property type="entry name" value="SH3_12"/>
</dbReference>
<dbReference type="Proteomes" id="UP001165122">
    <property type="component" value="Unassembled WGS sequence"/>
</dbReference>
<keyword evidence="5" id="KW-0694">RNA-binding</keyword>
<dbReference type="Pfam" id="PF17846">
    <property type="entry name" value="XRN_M"/>
    <property type="match status" value="2"/>
</dbReference>
<dbReference type="OrthoDB" id="372487at2759"/>
<gene>
    <name evidence="12" type="ORF">TrLO_g6044</name>
</gene>
<feature type="domain" description="5'-3' exoribonuclease 1 SH3-like" evidence="9">
    <location>
        <begin position="1133"/>
        <end position="1197"/>
    </location>
</feature>
<comment type="caution">
    <text evidence="12">The sequence shown here is derived from an EMBL/GenBank/DDBJ whole genome shotgun (WGS) entry which is preliminary data.</text>
</comment>
<evidence type="ECO:0000313" key="12">
    <source>
        <dbReference type="EMBL" id="GMI02206.1"/>
    </source>
</evidence>
<feature type="compositionally biased region" description="Polar residues" evidence="6">
    <location>
        <begin position="1245"/>
        <end position="1257"/>
    </location>
</feature>
<dbReference type="InterPro" id="IPR041106">
    <property type="entry name" value="XRN1_D2_D3"/>
</dbReference>
<comment type="subcellular location">
    <subcellularLocation>
        <location evidence="5">Cytoplasm</location>
    </subcellularLocation>
</comment>
<evidence type="ECO:0000259" key="10">
    <source>
        <dbReference type="Pfam" id="PF18332"/>
    </source>
</evidence>
<evidence type="ECO:0000259" key="7">
    <source>
        <dbReference type="Pfam" id="PF03159"/>
    </source>
</evidence>
<dbReference type="InterPro" id="IPR027073">
    <property type="entry name" value="5_3_exoribonuclease"/>
</dbReference>
<feature type="region of interest" description="Disordered" evidence="6">
    <location>
        <begin position="1524"/>
        <end position="1558"/>
    </location>
</feature>
<evidence type="ECO:0000259" key="11">
    <source>
        <dbReference type="Pfam" id="PF18334"/>
    </source>
</evidence>
<evidence type="ECO:0000256" key="4">
    <source>
        <dbReference type="ARBA" id="ARBA00038299"/>
    </source>
</evidence>
<dbReference type="Pfam" id="PF18129">
    <property type="entry name" value="SH3_12"/>
    <property type="match status" value="1"/>
</dbReference>
<keyword evidence="1 5" id="KW-0540">Nuclease</keyword>
<organism evidence="12 13">
    <name type="scientific">Triparma laevis f. longispina</name>
    <dbReference type="NCBI Taxonomy" id="1714387"/>
    <lineage>
        <taxon>Eukaryota</taxon>
        <taxon>Sar</taxon>
        <taxon>Stramenopiles</taxon>
        <taxon>Ochrophyta</taxon>
        <taxon>Bolidophyceae</taxon>
        <taxon>Parmales</taxon>
        <taxon>Triparmaceae</taxon>
        <taxon>Triparma</taxon>
    </lineage>
</organism>
<feature type="domain" description="5'-3' exoribonuclease 1 D1" evidence="10">
    <location>
        <begin position="665"/>
        <end position="838"/>
    </location>
</feature>
<feature type="domain" description="Xrn1 N-terminal" evidence="7">
    <location>
        <begin position="1"/>
        <end position="233"/>
    </location>
</feature>
<dbReference type="InterPro" id="IPR040992">
    <property type="entry name" value="XRN1_D1"/>
</dbReference>
<feature type="region of interest" description="Disordered" evidence="6">
    <location>
        <begin position="98"/>
        <end position="129"/>
    </location>
</feature>
<comment type="similarity">
    <text evidence="4 5">Belongs to the 5'-3' exonuclease family.</text>
</comment>
<evidence type="ECO:0000256" key="1">
    <source>
        <dbReference type="ARBA" id="ARBA00022722"/>
    </source>
</evidence>
<dbReference type="Pfam" id="PF18334">
    <property type="entry name" value="XRN1_D2_D3"/>
    <property type="match status" value="2"/>
</dbReference>
<evidence type="ECO:0000256" key="3">
    <source>
        <dbReference type="ARBA" id="ARBA00022839"/>
    </source>
</evidence>
<dbReference type="Pfam" id="PF03159">
    <property type="entry name" value="XRN_N"/>
    <property type="match status" value="1"/>
</dbReference>
<evidence type="ECO:0000313" key="13">
    <source>
        <dbReference type="Proteomes" id="UP001165122"/>
    </source>
</evidence>
<reference evidence="13" key="1">
    <citation type="journal article" date="2023" name="Commun. Biol.">
        <title>Genome analysis of Parmales, the sister group of diatoms, reveals the evolutionary specialization of diatoms from phago-mixotrophs to photoautotrophs.</title>
        <authorList>
            <person name="Ban H."/>
            <person name="Sato S."/>
            <person name="Yoshikawa S."/>
            <person name="Yamada K."/>
            <person name="Nakamura Y."/>
            <person name="Ichinomiya M."/>
            <person name="Sato N."/>
            <person name="Blanc-Mathieu R."/>
            <person name="Endo H."/>
            <person name="Kuwata A."/>
            <person name="Ogata H."/>
        </authorList>
    </citation>
    <scope>NUCLEOTIDE SEQUENCE [LARGE SCALE GENOMIC DNA]</scope>
    <source>
        <strain evidence="13">NIES 3700</strain>
    </source>
</reference>
<evidence type="ECO:0000256" key="5">
    <source>
        <dbReference type="PIRNR" id="PIRNR006743"/>
    </source>
</evidence>
<dbReference type="CDD" id="cd18673">
    <property type="entry name" value="PIN_XRN1-2-like"/>
    <property type="match status" value="1"/>
</dbReference>
<dbReference type="Gene3D" id="2.30.30.750">
    <property type="match status" value="1"/>
</dbReference>
<evidence type="ECO:0000256" key="2">
    <source>
        <dbReference type="ARBA" id="ARBA00022801"/>
    </source>
</evidence>
<evidence type="ECO:0000256" key="6">
    <source>
        <dbReference type="SAM" id="MobiDB-lite"/>
    </source>
</evidence>
<dbReference type="InterPro" id="IPR016494">
    <property type="entry name" value="5_3_exoribonuclease_1"/>
</dbReference>
<dbReference type="GO" id="GO:0005634">
    <property type="term" value="C:nucleus"/>
    <property type="evidence" value="ECO:0007669"/>
    <property type="project" value="TreeGrafter"/>
</dbReference>
<feature type="domain" description="Xrn1 helical" evidence="8">
    <location>
        <begin position="436"/>
        <end position="609"/>
    </location>
</feature>